<dbReference type="EMBL" id="VDUW01000005">
    <property type="protein sequence ID" value="TXL64467.1"/>
    <property type="molecule type" value="Genomic_DNA"/>
</dbReference>
<evidence type="ECO:0000256" key="2">
    <source>
        <dbReference type="ARBA" id="ARBA00022801"/>
    </source>
</evidence>
<comment type="catalytic activity">
    <reaction evidence="8">
        <text>ATP + H2O = ADP + phosphate + H(+)</text>
        <dbReference type="Rhea" id="RHEA:13065"/>
        <dbReference type="ChEBI" id="CHEBI:15377"/>
        <dbReference type="ChEBI" id="CHEBI:15378"/>
        <dbReference type="ChEBI" id="CHEBI:30616"/>
        <dbReference type="ChEBI" id="CHEBI:43474"/>
        <dbReference type="ChEBI" id="CHEBI:456216"/>
        <dbReference type="EC" id="5.6.2.4"/>
    </reaction>
</comment>
<evidence type="ECO:0000256" key="1">
    <source>
        <dbReference type="ARBA" id="ARBA00022741"/>
    </source>
</evidence>
<organism evidence="11 12">
    <name type="scientific">Cerasibacillus terrae</name>
    <dbReference type="NCBI Taxonomy" id="2498845"/>
    <lineage>
        <taxon>Bacteria</taxon>
        <taxon>Bacillati</taxon>
        <taxon>Bacillota</taxon>
        <taxon>Bacilli</taxon>
        <taxon>Bacillales</taxon>
        <taxon>Bacillaceae</taxon>
        <taxon>Cerasibacillus</taxon>
    </lineage>
</organism>
<dbReference type="SUPFAM" id="SSF52540">
    <property type="entry name" value="P-loop containing nucleoside triphosphate hydrolases"/>
    <property type="match status" value="1"/>
</dbReference>
<reference evidence="11 12" key="1">
    <citation type="submission" date="2019-06" db="EMBL/GenBank/DDBJ databases">
        <title>Cerasibacillus sp. nov., isolated from maize field.</title>
        <authorList>
            <person name="Lin S.-Y."/>
            <person name="Tsai C.-F."/>
            <person name="Young C.-C."/>
        </authorList>
    </citation>
    <scope>NUCLEOTIDE SEQUENCE [LARGE SCALE GENOMIC DNA]</scope>
    <source>
        <strain evidence="11 12">CC-CFT480</strain>
    </source>
</reference>
<dbReference type="GO" id="GO:0000725">
    <property type="term" value="P:recombinational repair"/>
    <property type="evidence" value="ECO:0007669"/>
    <property type="project" value="TreeGrafter"/>
</dbReference>
<keyword evidence="5" id="KW-0413">Isomerase</keyword>
<dbReference type="GO" id="GO:0005524">
    <property type="term" value="F:ATP binding"/>
    <property type="evidence" value="ECO:0007669"/>
    <property type="project" value="UniProtKB-UniRule"/>
</dbReference>
<dbReference type="PANTHER" id="PTHR11070">
    <property type="entry name" value="UVRD / RECB / PCRA DNA HELICASE FAMILY MEMBER"/>
    <property type="match status" value="1"/>
</dbReference>
<feature type="domain" description="UvrD-like helicase ATP-binding" evidence="10">
    <location>
        <begin position="45"/>
        <end position="346"/>
    </location>
</feature>
<evidence type="ECO:0000256" key="7">
    <source>
        <dbReference type="ARBA" id="ARBA00034808"/>
    </source>
</evidence>
<evidence type="ECO:0000259" key="10">
    <source>
        <dbReference type="PROSITE" id="PS51198"/>
    </source>
</evidence>
<keyword evidence="3 9" id="KW-0347">Helicase</keyword>
<evidence type="ECO:0000256" key="5">
    <source>
        <dbReference type="ARBA" id="ARBA00023235"/>
    </source>
</evidence>
<dbReference type="GO" id="GO:0016887">
    <property type="term" value="F:ATP hydrolysis activity"/>
    <property type="evidence" value="ECO:0007669"/>
    <property type="project" value="RHEA"/>
</dbReference>
<proteinExistence type="predicted"/>
<gene>
    <name evidence="11" type="ORF">FHP05_09105</name>
</gene>
<evidence type="ECO:0000256" key="4">
    <source>
        <dbReference type="ARBA" id="ARBA00022840"/>
    </source>
</evidence>
<name>A0A5C8NTR1_9BACI</name>
<dbReference type="InterPro" id="IPR014016">
    <property type="entry name" value="UvrD-like_ATP-bd"/>
</dbReference>
<keyword evidence="12" id="KW-1185">Reference proteome</keyword>
<evidence type="ECO:0000256" key="6">
    <source>
        <dbReference type="ARBA" id="ARBA00034617"/>
    </source>
</evidence>
<dbReference type="GO" id="GO:0003677">
    <property type="term" value="F:DNA binding"/>
    <property type="evidence" value="ECO:0007669"/>
    <property type="project" value="InterPro"/>
</dbReference>
<dbReference type="InterPro" id="IPR014017">
    <property type="entry name" value="DNA_helicase_UvrD-like_C"/>
</dbReference>
<evidence type="ECO:0000256" key="3">
    <source>
        <dbReference type="ARBA" id="ARBA00022806"/>
    </source>
</evidence>
<comment type="catalytic activity">
    <reaction evidence="6">
        <text>Couples ATP hydrolysis with the unwinding of duplex DNA by translocating in the 3'-5' direction.</text>
        <dbReference type="EC" id="5.6.2.4"/>
    </reaction>
</comment>
<dbReference type="Pfam" id="PF13361">
    <property type="entry name" value="UvrD_C"/>
    <property type="match status" value="1"/>
</dbReference>
<comment type="caution">
    <text evidence="11">The sequence shown here is derived from an EMBL/GenBank/DDBJ whole genome shotgun (WGS) entry which is preliminary data.</text>
</comment>
<dbReference type="OrthoDB" id="9787585at2"/>
<dbReference type="InterPro" id="IPR027417">
    <property type="entry name" value="P-loop_NTPase"/>
</dbReference>
<accession>A0A5C8NTR1</accession>
<evidence type="ECO:0000313" key="12">
    <source>
        <dbReference type="Proteomes" id="UP000321574"/>
    </source>
</evidence>
<dbReference type="InterPro" id="IPR000212">
    <property type="entry name" value="DNA_helicase_UvrD/REP"/>
</dbReference>
<dbReference type="Pfam" id="PF00580">
    <property type="entry name" value="UvrD-helicase"/>
    <property type="match status" value="1"/>
</dbReference>
<dbReference type="PROSITE" id="PS51198">
    <property type="entry name" value="UVRD_HELICASE_ATP_BIND"/>
    <property type="match status" value="1"/>
</dbReference>
<keyword evidence="2 9" id="KW-0378">Hydrolase</keyword>
<keyword evidence="4 9" id="KW-0067">ATP-binding</keyword>
<dbReference type="AlphaFoldDB" id="A0A5C8NTR1"/>
<dbReference type="Gene3D" id="3.40.50.300">
    <property type="entry name" value="P-loop containing nucleotide triphosphate hydrolases"/>
    <property type="match status" value="3"/>
</dbReference>
<keyword evidence="1 9" id="KW-0547">Nucleotide-binding</keyword>
<feature type="binding site" evidence="9">
    <location>
        <begin position="66"/>
        <end position="73"/>
    </location>
    <ligand>
        <name>ATP</name>
        <dbReference type="ChEBI" id="CHEBI:30616"/>
    </ligand>
</feature>
<evidence type="ECO:0000313" key="11">
    <source>
        <dbReference type="EMBL" id="TXL64467.1"/>
    </source>
</evidence>
<dbReference type="Proteomes" id="UP000321574">
    <property type="component" value="Unassembled WGS sequence"/>
</dbReference>
<dbReference type="GO" id="GO:0043138">
    <property type="term" value="F:3'-5' DNA helicase activity"/>
    <property type="evidence" value="ECO:0007669"/>
    <property type="project" value="UniProtKB-EC"/>
</dbReference>
<evidence type="ECO:0000256" key="9">
    <source>
        <dbReference type="PROSITE-ProRule" id="PRU00560"/>
    </source>
</evidence>
<protein>
    <recommendedName>
        <fullName evidence="7">DNA 3'-5' helicase</fullName>
        <ecNumber evidence="7">5.6.2.4</ecNumber>
    </recommendedName>
</protein>
<dbReference type="EC" id="5.6.2.4" evidence="7"/>
<sequence>MVVEREYTQLTILLDDRKKQLENFSKRFAKTWKNYFSLEGLLPGINPTKEQKQVVQSSEKQLIIRGSAGSGKSLMLVYRLIKMMEQANSPQRILYVTFNQTLIQDTRKRLNQSQTYLELSEKHHVDIMTYHDLVRKILMKDCGYSNIKRIPMTQQSIEKHEADIVSRIHAVLAQVEKIPKYKHMEKLFKTHTAKFLQEEFFWMKANGLVTLNKYMEKERTGRGNSPSVRMRQRPTIFYLFERYNEFMRRNYYIPQLDMEDYALHLLNELSKNKRASFKYDHILVDEFQDLQPMQIKSLVRLTKGTITLVGDEKQRIYKRSPISYKELNLKVNSRTSQRLTRNFRSTKQIMDLASEIKFNDVENVREDNQVFFREGPRPKINYYTSNSRLASTIIRNIRRIHRDNPGKSIAIVHRYSDKELNKEDNLKRRLDLEFDVIGVNKYGYRFDYNKRKKPIFFTSPYEIKGLEFDYVFIIHFDIFHYPLKARLDELNKKYIGMDWEGPEYKKDRKQIINDEKKIFYVACTRAKEGLFIYCGDKKERRISRFIKDFNTNDYESNFNKGQFR</sequence>
<evidence type="ECO:0000256" key="8">
    <source>
        <dbReference type="ARBA" id="ARBA00048988"/>
    </source>
</evidence>